<proteinExistence type="predicted"/>
<evidence type="ECO:0000313" key="2">
    <source>
        <dbReference type="WBParaSite" id="RSKR_0000311100.1"/>
    </source>
</evidence>
<protein>
    <submittedName>
        <fullName evidence="2">Exonuclease domain-containing protein</fullName>
    </submittedName>
</protein>
<name>A0AC35TPZ2_9BILA</name>
<dbReference type="Proteomes" id="UP000095286">
    <property type="component" value="Unplaced"/>
</dbReference>
<reference evidence="2" key="1">
    <citation type="submission" date="2016-11" db="UniProtKB">
        <authorList>
            <consortium name="WormBaseParasite"/>
        </authorList>
    </citation>
    <scope>IDENTIFICATION</scope>
    <source>
        <strain evidence="2">KR3021</strain>
    </source>
</reference>
<accession>A0AC35TPZ2</accession>
<dbReference type="WBParaSite" id="RSKR_0000311100.1">
    <property type="protein sequence ID" value="RSKR_0000311100.1"/>
    <property type="gene ID" value="RSKR_0000311100"/>
</dbReference>
<sequence length="343" mass="39473">MPFSYENNDTSTERTVEELTGPMNFIESYVFLDFETTGLIKNVALPGLNEWKESNPGKTLEDLLRVIVGSVPKSIETMPHVTELSLRSISKKQFERGMDEMSNDNLGTISTNDLCLQFNLPFDETQWAEYNNKFQTVTSLKLTQEVLESKNYFPQEWDLIYNFLANVKKPAVVIAHNGIRYDYPLLFGELSRDNGGKESNMLEQFRSIEGLYFADTKDAFEVIETKFLNKMDEIIIGTGPNDETLEEVSNSSVNAYLKDVKSKALTERYSAYFNELSEDEYALPVQKLDKQRTSQATLFRTIIGRHYNDHHASADTEALMKICMAYGKDFVRYLDEKRDKFPF</sequence>
<evidence type="ECO:0000313" key="1">
    <source>
        <dbReference type="Proteomes" id="UP000095286"/>
    </source>
</evidence>
<organism evidence="1 2">
    <name type="scientific">Rhabditophanes sp. KR3021</name>
    <dbReference type="NCBI Taxonomy" id="114890"/>
    <lineage>
        <taxon>Eukaryota</taxon>
        <taxon>Metazoa</taxon>
        <taxon>Ecdysozoa</taxon>
        <taxon>Nematoda</taxon>
        <taxon>Chromadorea</taxon>
        <taxon>Rhabditida</taxon>
        <taxon>Tylenchina</taxon>
        <taxon>Panagrolaimomorpha</taxon>
        <taxon>Strongyloidoidea</taxon>
        <taxon>Alloionematidae</taxon>
        <taxon>Rhabditophanes</taxon>
    </lineage>
</organism>